<accession>A0A328VH86</accession>
<protein>
    <submittedName>
        <fullName evidence="2">Uncharacterized protein</fullName>
    </submittedName>
</protein>
<gene>
    <name evidence="2" type="ORF">A4R35_12555</name>
</gene>
<feature type="compositionally biased region" description="Basic and acidic residues" evidence="1">
    <location>
        <begin position="19"/>
        <end position="28"/>
    </location>
</feature>
<reference evidence="2 3" key="1">
    <citation type="submission" date="2016-08" db="EMBL/GenBank/DDBJ databases">
        <title>Analysis of Carbohydrate Active Enzymes in Thermogemmatispora T81 Reveals Carbohydrate Degradation Ability.</title>
        <authorList>
            <person name="Tomazini A."/>
            <person name="Lal S."/>
            <person name="Stott M."/>
            <person name="Henrissat B."/>
            <person name="Polikarpov I."/>
            <person name="Sparling R."/>
            <person name="Levin D.B."/>
        </authorList>
    </citation>
    <scope>NUCLEOTIDE SEQUENCE [LARGE SCALE GENOMIC DNA]</scope>
    <source>
        <strain evidence="2 3">T81</strain>
    </source>
</reference>
<evidence type="ECO:0000313" key="3">
    <source>
        <dbReference type="Proteomes" id="UP000248706"/>
    </source>
</evidence>
<dbReference type="AlphaFoldDB" id="A0A328VH86"/>
<dbReference type="EMBL" id="MCIF01000002">
    <property type="protein sequence ID" value="RAQ96369.1"/>
    <property type="molecule type" value="Genomic_DNA"/>
</dbReference>
<evidence type="ECO:0000256" key="1">
    <source>
        <dbReference type="SAM" id="MobiDB-lite"/>
    </source>
</evidence>
<keyword evidence="3" id="KW-1185">Reference proteome</keyword>
<comment type="caution">
    <text evidence="2">The sequence shown here is derived from an EMBL/GenBank/DDBJ whole genome shotgun (WGS) entry which is preliminary data.</text>
</comment>
<evidence type="ECO:0000313" key="2">
    <source>
        <dbReference type="EMBL" id="RAQ96369.1"/>
    </source>
</evidence>
<proteinExistence type="predicted"/>
<dbReference type="Proteomes" id="UP000248706">
    <property type="component" value="Unassembled WGS sequence"/>
</dbReference>
<name>A0A328VH86_9CHLR</name>
<sequence length="122" mass="13481">MHINQRPPTGEGRSGAEMTVEHSTERQRLKPNSSRAPVKPEAGLGSTSASVLAAEYDCCLSICLPDFHCYTILTGRLTAPTRHRQRRPSALALSTPIEKKGFVSDRQIVERESCCHDNGHLR</sequence>
<organism evidence="2 3">
    <name type="scientific">Thermogemmatispora tikiterensis</name>
    <dbReference type="NCBI Taxonomy" id="1825093"/>
    <lineage>
        <taxon>Bacteria</taxon>
        <taxon>Bacillati</taxon>
        <taxon>Chloroflexota</taxon>
        <taxon>Ktedonobacteria</taxon>
        <taxon>Thermogemmatisporales</taxon>
        <taxon>Thermogemmatisporaceae</taxon>
        <taxon>Thermogemmatispora</taxon>
    </lineage>
</organism>
<feature type="region of interest" description="Disordered" evidence="1">
    <location>
        <begin position="1"/>
        <end position="44"/>
    </location>
</feature>